<dbReference type="EMBL" id="JARSBO010000029">
    <property type="protein sequence ID" value="MDG4721855.1"/>
    <property type="molecule type" value="Genomic_DNA"/>
</dbReference>
<dbReference type="Proteomes" id="UP001529180">
    <property type="component" value="Unassembled WGS sequence"/>
</dbReference>
<proteinExistence type="predicted"/>
<gene>
    <name evidence="1" type="ORF">P7680_22860</name>
</gene>
<comment type="caution">
    <text evidence="1">The sequence shown here is derived from an EMBL/GenBank/DDBJ whole genome shotgun (WGS) entry which is preliminary data.</text>
</comment>
<reference evidence="1 2" key="1">
    <citation type="submission" date="2023-03" db="EMBL/GenBank/DDBJ databases">
        <title>Strain FZY0004 represents a novel species in the genus Thalassospira isolated from seawater.</title>
        <authorList>
            <person name="Fu Z.-Y."/>
        </authorList>
    </citation>
    <scope>NUCLEOTIDE SEQUENCE [LARGE SCALE GENOMIC DNA]</scope>
    <source>
        <strain evidence="1 2">FZY0004</strain>
    </source>
</reference>
<name>A0ABT6GIG3_9PROT</name>
<evidence type="ECO:0000313" key="1">
    <source>
        <dbReference type="EMBL" id="MDG4721855.1"/>
    </source>
</evidence>
<sequence length="113" mass="12513">MSDLNITKGKAFVSLEDTFGSQPRVETDEKLICCVGNGEDYLLTLDEWTENADLIAEAFNVANETGKTPRQLLEQRNDLLAACKAIMNAETQKQHELAVREVEKAIAKAEGRS</sequence>
<keyword evidence="2" id="KW-1185">Reference proteome</keyword>
<organism evidence="1 2">
    <name type="scientific">Thalassospira aquimaris</name>
    <dbReference type="NCBI Taxonomy" id="3037796"/>
    <lineage>
        <taxon>Bacteria</taxon>
        <taxon>Pseudomonadati</taxon>
        <taxon>Pseudomonadota</taxon>
        <taxon>Alphaproteobacteria</taxon>
        <taxon>Rhodospirillales</taxon>
        <taxon>Thalassospiraceae</taxon>
        <taxon>Thalassospira</taxon>
    </lineage>
</organism>
<dbReference type="RefSeq" id="WP_278007102.1">
    <property type="nucleotide sequence ID" value="NZ_JARSBO010000029.1"/>
</dbReference>
<protein>
    <submittedName>
        <fullName evidence="1">Uncharacterized protein</fullName>
    </submittedName>
</protein>
<accession>A0ABT6GIG3</accession>
<evidence type="ECO:0000313" key="2">
    <source>
        <dbReference type="Proteomes" id="UP001529180"/>
    </source>
</evidence>